<evidence type="ECO:0000256" key="7">
    <source>
        <dbReference type="ARBA" id="ARBA00022824"/>
    </source>
</evidence>
<evidence type="ECO:0000256" key="9">
    <source>
        <dbReference type="ARBA" id="ARBA00023136"/>
    </source>
</evidence>
<keyword evidence="8 12" id="KW-1133">Transmembrane helix</keyword>
<evidence type="ECO:0000256" key="13">
    <source>
        <dbReference type="SAM" id="MobiDB-lite"/>
    </source>
</evidence>
<evidence type="ECO:0000256" key="11">
    <source>
        <dbReference type="ARBA" id="ARBA00048899"/>
    </source>
</evidence>
<dbReference type="PANTHER" id="PTHR22760">
    <property type="entry name" value="GLYCOSYLTRANSFERASE"/>
    <property type="match status" value="1"/>
</dbReference>
<evidence type="ECO:0000256" key="6">
    <source>
        <dbReference type="ARBA" id="ARBA00022692"/>
    </source>
</evidence>
<dbReference type="GO" id="GO:0006487">
    <property type="term" value="P:protein N-linked glycosylation"/>
    <property type="evidence" value="ECO:0007669"/>
    <property type="project" value="TreeGrafter"/>
</dbReference>
<evidence type="ECO:0000256" key="5">
    <source>
        <dbReference type="ARBA" id="ARBA00022679"/>
    </source>
</evidence>
<dbReference type="EMBL" id="JAATIQ010000145">
    <property type="protein sequence ID" value="KAF4377335.1"/>
    <property type="molecule type" value="Genomic_DNA"/>
</dbReference>
<evidence type="ECO:0000256" key="8">
    <source>
        <dbReference type="ARBA" id="ARBA00022989"/>
    </source>
</evidence>
<dbReference type="Pfam" id="PF03901">
    <property type="entry name" value="Glyco_transf_22"/>
    <property type="match status" value="1"/>
</dbReference>
<proteinExistence type="inferred from homology"/>
<feature type="transmembrane region" description="Helical" evidence="12">
    <location>
        <begin position="201"/>
        <end position="220"/>
    </location>
</feature>
<feature type="transmembrane region" description="Helical" evidence="12">
    <location>
        <begin position="138"/>
        <end position="160"/>
    </location>
</feature>
<dbReference type="InterPro" id="IPR005599">
    <property type="entry name" value="GPI_mannosylTrfase"/>
</dbReference>
<feature type="transmembrane region" description="Helical" evidence="12">
    <location>
        <begin position="172"/>
        <end position="194"/>
    </location>
</feature>
<evidence type="ECO:0000256" key="1">
    <source>
        <dbReference type="ARBA" id="ARBA00004477"/>
    </source>
</evidence>
<dbReference type="AlphaFoldDB" id="A0A7J6G2W3"/>
<accession>A0A7J6G2W3</accession>
<dbReference type="Proteomes" id="UP000583929">
    <property type="component" value="Unassembled WGS sequence"/>
</dbReference>
<evidence type="ECO:0000256" key="10">
    <source>
        <dbReference type="ARBA" id="ARBA00044721"/>
    </source>
</evidence>
<feature type="transmembrane region" description="Helical" evidence="12">
    <location>
        <begin position="80"/>
        <end position="101"/>
    </location>
</feature>
<comment type="catalytic activity">
    <reaction evidence="11">
        <text>an alpha-D-Man-(1-&gt;2)-alpha-D-Man-(1-&gt;2)-alpha-D-Man-(1-&gt;3)-[alpha-D-Man-(1-&gt;2)-alpha-D-Man-(1-&gt;3)-alpha-D-Man-(1-&gt;6)]-beta-D-Man-(1-&gt;4)-beta-D-GlcNAc-(1-&gt;4)-alpha-D-GlcNAc-diphospho-di-trans,poly-cis-dolichol + a di-trans,poly-cis-dolichyl beta-D-mannosyl phosphate = an alpha-D-Man-(1-&gt;2)-alpha-D-Man-(1-&gt;2)-alpha-D-Man-(1-&gt;3)-[alpha-D-Man-(1-&gt;2)-alpha-D-Man-(1-&gt;3)-[alpha-D-Man-(1-&gt;6)]-alpha-D-Man-(1-&gt;6)]-beta-D-Man-(1-&gt;4)-beta-D-GlcNAc-(1-&gt;4)-alpha-D-GlcNAc-diphospho-di-trans,poly-cis-dolichol + a di-trans,poly-cis-dolichyl phosphate + H(+)</text>
        <dbReference type="Rhea" id="RHEA:29535"/>
        <dbReference type="Rhea" id="RHEA-COMP:19498"/>
        <dbReference type="Rhea" id="RHEA-COMP:19501"/>
        <dbReference type="Rhea" id="RHEA-COMP:19518"/>
        <dbReference type="Rhea" id="RHEA-COMP:19519"/>
        <dbReference type="ChEBI" id="CHEBI:15378"/>
        <dbReference type="ChEBI" id="CHEBI:57683"/>
        <dbReference type="ChEBI" id="CHEBI:58211"/>
        <dbReference type="ChEBI" id="CHEBI:132517"/>
        <dbReference type="ChEBI" id="CHEBI:132519"/>
        <dbReference type="EC" id="2.4.1.260"/>
    </reaction>
    <physiologicalReaction direction="left-to-right" evidence="11">
        <dbReference type="Rhea" id="RHEA:29536"/>
    </physiologicalReaction>
</comment>
<evidence type="ECO:0000256" key="3">
    <source>
        <dbReference type="ARBA" id="ARBA00007063"/>
    </source>
</evidence>
<gene>
    <name evidence="14" type="ORF">G4B88_005813</name>
</gene>
<organism evidence="14 15">
    <name type="scientific">Cannabis sativa</name>
    <name type="common">Hemp</name>
    <name type="synonym">Marijuana</name>
    <dbReference type="NCBI Taxonomy" id="3483"/>
    <lineage>
        <taxon>Eukaryota</taxon>
        <taxon>Viridiplantae</taxon>
        <taxon>Streptophyta</taxon>
        <taxon>Embryophyta</taxon>
        <taxon>Tracheophyta</taxon>
        <taxon>Spermatophyta</taxon>
        <taxon>Magnoliopsida</taxon>
        <taxon>eudicotyledons</taxon>
        <taxon>Gunneridae</taxon>
        <taxon>Pentapetalae</taxon>
        <taxon>rosids</taxon>
        <taxon>fabids</taxon>
        <taxon>Rosales</taxon>
        <taxon>Cannabaceae</taxon>
        <taxon>Cannabis</taxon>
    </lineage>
</organism>
<evidence type="ECO:0000256" key="12">
    <source>
        <dbReference type="RuleBase" id="RU363075"/>
    </source>
</evidence>
<evidence type="ECO:0000256" key="2">
    <source>
        <dbReference type="ARBA" id="ARBA00004922"/>
    </source>
</evidence>
<evidence type="ECO:0000313" key="14">
    <source>
        <dbReference type="EMBL" id="KAF4377335.1"/>
    </source>
</evidence>
<keyword evidence="7 12" id="KW-0256">Endoplasmic reticulum</keyword>
<dbReference type="GO" id="GO:0005789">
    <property type="term" value="C:endoplasmic reticulum membrane"/>
    <property type="evidence" value="ECO:0007669"/>
    <property type="project" value="UniProtKB-SubCell"/>
</dbReference>
<comment type="caution">
    <text evidence="14">The sequence shown here is derived from an EMBL/GenBank/DDBJ whole genome shotgun (WGS) entry which is preliminary data.</text>
</comment>
<dbReference type="PANTHER" id="PTHR22760:SF1">
    <property type="entry name" value="DOL-P-MAN:MAN(7)GLCNAC(2)-PP-DOL ALPHA-1,6-MANNOSYLTRANSFERASE"/>
    <property type="match status" value="1"/>
</dbReference>
<protein>
    <recommendedName>
        <fullName evidence="12">Mannosyltransferase</fullName>
        <ecNumber evidence="12">2.4.1.-</ecNumber>
    </recommendedName>
</protein>
<name>A0A7J6G2W3_CANSA</name>
<evidence type="ECO:0000256" key="4">
    <source>
        <dbReference type="ARBA" id="ARBA00022676"/>
    </source>
</evidence>
<keyword evidence="5" id="KW-0808">Transferase</keyword>
<comment type="subcellular location">
    <subcellularLocation>
        <location evidence="1 12">Endoplasmic reticulum membrane</location>
        <topology evidence="1 12">Multi-pass membrane protein</topology>
    </subcellularLocation>
</comment>
<feature type="transmembrane region" description="Helical" evidence="12">
    <location>
        <begin position="12"/>
        <end position="31"/>
    </location>
</feature>
<evidence type="ECO:0000313" key="15">
    <source>
        <dbReference type="Proteomes" id="UP000583929"/>
    </source>
</evidence>
<dbReference type="UniPathway" id="UPA00378"/>
<dbReference type="GO" id="GO:0052917">
    <property type="term" value="F:dol-P-Man:Man(7)GlcNAc(2)-PP-Dol alpha-1,6-mannosyltransferase activity"/>
    <property type="evidence" value="ECO:0007669"/>
    <property type="project" value="UniProtKB-EC"/>
</dbReference>
<feature type="region of interest" description="Disordered" evidence="13">
    <location>
        <begin position="318"/>
        <end position="338"/>
    </location>
</feature>
<keyword evidence="9 12" id="KW-0472">Membrane</keyword>
<feature type="transmembrane region" description="Helical" evidence="12">
    <location>
        <begin position="51"/>
        <end position="73"/>
    </location>
</feature>
<comment type="similarity">
    <text evidence="3 12">Belongs to the glycosyltransferase 22 family.</text>
</comment>
<feature type="transmembrane region" description="Helical" evidence="12">
    <location>
        <begin position="113"/>
        <end position="131"/>
    </location>
</feature>
<keyword evidence="4 12" id="KW-0328">Glycosyltransferase</keyword>
<feature type="transmembrane region" description="Helical" evidence="12">
    <location>
        <begin position="226"/>
        <end position="249"/>
    </location>
</feature>
<dbReference type="EC" id="2.4.1.-" evidence="12"/>
<sequence>MALSSSKFLKSYGYDLLLGSIAAFYVFTVPYTKVEESFNVQYDHLEFPGVVPRTFLGALLVSTVASPVTLIINLMHFPKLYALFAVRMALGCIVLSTLHLFRLQVRDKFGQQVEVFFVILTALQFHLLFYCSRPLPNIFALGVVFCWLLVGDNFKVFAPVMSNVTVSSTKAIFIFLLQLSLDAISIIITCFLYFSCIYNNICDIITLDILIFTKSITIWGTLKHCVWFALVCIGWCTISNFHAGLTILIDSILWRRLLWPEFEVFWFNSVLNRSSEWGVSFSMKFLHYTSIPLEENITSVAAQPDALQPATIPNHVLPSTTKQSTAPPTNASSSAKTAPAALQQQPTAVLIAPSPHTSVLYLP</sequence>
<reference evidence="14 15" key="1">
    <citation type="journal article" date="2020" name="bioRxiv">
        <title>Sequence and annotation of 42 cannabis genomes reveals extensive copy number variation in cannabinoid synthesis and pathogen resistance genes.</title>
        <authorList>
            <person name="Mckernan K.J."/>
            <person name="Helbert Y."/>
            <person name="Kane L.T."/>
            <person name="Ebling H."/>
            <person name="Zhang L."/>
            <person name="Liu B."/>
            <person name="Eaton Z."/>
            <person name="Mclaughlin S."/>
            <person name="Kingan S."/>
            <person name="Baybayan P."/>
            <person name="Concepcion G."/>
            <person name="Jordan M."/>
            <person name="Riva A."/>
            <person name="Barbazuk W."/>
            <person name="Harkins T."/>
        </authorList>
    </citation>
    <scope>NUCLEOTIDE SEQUENCE [LARGE SCALE GENOMIC DNA]</scope>
    <source>
        <strain evidence="15">cv. Jamaican Lion 4</strain>
        <tissue evidence="14">Leaf</tissue>
    </source>
</reference>
<comment type="pathway">
    <text evidence="2">Protein modification; protein glycosylation.</text>
</comment>
<keyword evidence="15" id="KW-1185">Reference proteome</keyword>
<feature type="compositionally biased region" description="Low complexity" evidence="13">
    <location>
        <begin position="324"/>
        <end position="338"/>
    </location>
</feature>
<comment type="function">
    <text evidence="10">Mannosyltransferase that operates in the biosynthetic pathway of dolichol-linked oligosaccharides, the glycan precursors employed in protein asparagine (N)-glycosylation. The assembly of dolichol-linked oligosaccharides begins on the cytosolic side of the endoplasmic reticulum membrane and finishes in its lumen. The sequential addition of sugars to dolichol pyrophosphate produces dolichol-linked oligosaccharides containing fourteen sugars, including two GlcNAcs, nine mannoses and three glucoses. Once assembled, the oligosaccharide is transferred from the lipid to nascent proteins by oligosaccharyltransferases. In the lumen of the endoplasmic reticulum, adds the eighth mannose residue in an alpha-1,6 linkage onto Man(7)GlcNAc(2)-PP-dolichol to produce Man(8)GlcNAc(2)-PP-dolichol.</text>
</comment>
<keyword evidence="6 12" id="KW-0812">Transmembrane</keyword>